<dbReference type="AlphaFoldDB" id="A0A5C5VAS1"/>
<evidence type="ECO:0000313" key="2">
    <source>
        <dbReference type="EMBL" id="TWT35073.1"/>
    </source>
</evidence>
<dbReference type="RefSeq" id="WP_146512489.1">
    <property type="nucleotide sequence ID" value="NZ_SIHI01000073.1"/>
</dbReference>
<dbReference type="GO" id="GO:0006777">
    <property type="term" value="P:Mo-molybdopterin cofactor biosynthetic process"/>
    <property type="evidence" value="ECO:0007669"/>
    <property type="project" value="InterPro"/>
</dbReference>
<dbReference type="InterPro" id="IPR027417">
    <property type="entry name" value="P-loop_NTPase"/>
</dbReference>
<protein>
    <recommendedName>
        <fullName evidence="1">Molybdopterin-guanine dinucleotide biosynthesis protein B (MobB) domain-containing protein</fullName>
    </recommendedName>
</protein>
<dbReference type="EMBL" id="SIHI01000073">
    <property type="protein sequence ID" value="TWT35073.1"/>
    <property type="molecule type" value="Genomic_DNA"/>
</dbReference>
<reference evidence="2 3" key="1">
    <citation type="submission" date="2019-02" db="EMBL/GenBank/DDBJ databases">
        <title>Deep-cultivation of Planctomycetes and their phenomic and genomic characterization uncovers novel biology.</title>
        <authorList>
            <person name="Wiegand S."/>
            <person name="Jogler M."/>
            <person name="Boedeker C."/>
            <person name="Pinto D."/>
            <person name="Vollmers J."/>
            <person name="Rivas-Marin E."/>
            <person name="Kohn T."/>
            <person name="Peeters S.H."/>
            <person name="Heuer A."/>
            <person name="Rast P."/>
            <person name="Oberbeckmann S."/>
            <person name="Bunk B."/>
            <person name="Jeske O."/>
            <person name="Meyerdierks A."/>
            <person name="Storesund J.E."/>
            <person name="Kallscheuer N."/>
            <person name="Luecker S."/>
            <person name="Lage O.M."/>
            <person name="Pohl T."/>
            <person name="Merkel B.J."/>
            <person name="Hornburger P."/>
            <person name="Mueller R.-W."/>
            <person name="Bruemmer F."/>
            <person name="Labrenz M."/>
            <person name="Spormann A.M."/>
            <person name="Op Den Camp H."/>
            <person name="Overmann J."/>
            <person name="Amann R."/>
            <person name="Jetten M.S.M."/>
            <person name="Mascher T."/>
            <person name="Medema M.H."/>
            <person name="Devos D.P."/>
            <person name="Kaster A.-K."/>
            <person name="Ovreas L."/>
            <person name="Rohde M."/>
            <person name="Galperin M.Y."/>
            <person name="Jogler C."/>
        </authorList>
    </citation>
    <scope>NUCLEOTIDE SEQUENCE [LARGE SCALE GENOMIC DNA]</scope>
    <source>
        <strain evidence="2 3">KOR42</strain>
    </source>
</reference>
<accession>A0A5C5VAS1</accession>
<gene>
    <name evidence="2" type="ORF">KOR42_52210</name>
</gene>
<sequence length="111" mass="12273">MGSTPGLIGPEMGAVFRDHQDCSREEALEWMSPAFRECDFVLVEGNQHTTAPRIEVWRQAVGQPALIAADPTIHAVVTDDASPVDECRVWTRTPIEQLADLVLKFIDTAAR</sequence>
<dbReference type="InterPro" id="IPR004435">
    <property type="entry name" value="MobB_dom"/>
</dbReference>
<dbReference type="Proteomes" id="UP000317243">
    <property type="component" value="Unassembled WGS sequence"/>
</dbReference>
<dbReference type="OrthoDB" id="9786803at2"/>
<evidence type="ECO:0000259" key="1">
    <source>
        <dbReference type="Pfam" id="PF03205"/>
    </source>
</evidence>
<name>A0A5C5VAS1_9PLAN</name>
<comment type="caution">
    <text evidence="2">The sequence shown here is derived from an EMBL/GenBank/DDBJ whole genome shotgun (WGS) entry which is preliminary data.</text>
</comment>
<dbReference type="GO" id="GO:0005525">
    <property type="term" value="F:GTP binding"/>
    <property type="evidence" value="ECO:0007669"/>
    <property type="project" value="InterPro"/>
</dbReference>
<feature type="domain" description="Molybdopterin-guanine dinucleotide biosynthesis protein B (MobB)" evidence="1">
    <location>
        <begin position="8"/>
        <end position="79"/>
    </location>
</feature>
<organism evidence="2 3">
    <name type="scientific">Thalassoglobus neptunius</name>
    <dbReference type="NCBI Taxonomy" id="1938619"/>
    <lineage>
        <taxon>Bacteria</taxon>
        <taxon>Pseudomonadati</taxon>
        <taxon>Planctomycetota</taxon>
        <taxon>Planctomycetia</taxon>
        <taxon>Planctomycetales</taxon>
        <taxon>Planctomycetaceae</taxon>
        <taxon>Thalassoglobus</taxon>
    </lineage>
</organism>
<dbReference type="Gene3D" id="3.40.50.300">
    <property type="entry name" value="P-loop containing nucleotide triphosphate hydrolases"/>
    <property type="match status" value="1"/>
</dbReference>
<keyword evidence="3" id="KW-1185">Reference proteome</keyword>
<proteinExistence type="predicted"/>
<dbReference type="Pfam" id="PF03205">
    <property type="entry name" value="MobB"/>
    <property type="match status" value="1"/>
</dbReference>
<evidence type="ECO:0000313" key="3">
    <source>
        <dbReference type="Proteomes" id="UP000317243"/>
    </source>
</evidence>